<dbReference type="Proteomes" id="UP000823561">
    <property type="component" value="Chromosome 17"/>
</dbReference>
<evidence type="ECO:0000256" key="3">
    <source>
        <dbReference type="ARBA" id="ARBA00023134"/>
    </source>
</evidence>
<keyword evidence="6" id="KW-1185">Reference proteome</keyword>
<sequence>MAGPCSRGSRVAGLLHITVLRRDSQKRDCAQSVCVQSGSPRLSTSHTTRCGFHQSYVELLGERVWSHTMVLFTYGDWLGNMTIEQYIEGEGGTLHWLIDKCGNRYHVFNNQKRCDRSQVEELLEKVEEMVAGNGGHHYDIDQKIAEQMEEKKRVDNQAAEEMMKVKKQKERLMEGMKITPLSNLRIVLLGFKYAERSSTGNTILEGWR</sequence>
<comment type="similarity">
    <text evidence="1">Belongs to the TRAFAC class TrmE-Era-EngA-EngB-Septin-like GTPase superfamily. AIG1/Toc34/Toc159-like paraseptin GTPase family. IAN subfamily.</text>
</comment>
<keyword evidence="2" id="KW-0547">Nucleotide-binding</keyword>
<proteinExistence type="inferred from homology"/>
<reference evidence="5 6" key="1">
    <citation type="submission" date="2020-10" db="EMBL/GenBank/DDBJ databases">
        <title>Chromosome-scale genome assembly of the Allis shad, Alosa alosa.</title>
        <authorList>
            <person name="Margot Z."/>
            <person name="Christophe K."/>
            <person name="Cabau C."/>
            <person name="Louis A."/>
            <person name="Berthelot C."/>
            <person name="Parey E."/>
            <person name="Roest Crollius H."/>
            <person name="Montfort J."/>
            <person name="Robinson-Rechavi M."/>
            <person name="Bucao C."/>
            <person name="Bouchez O."/>
            <person name="Gislard M."/>
            <person name="Lluch J."/>
            <person name="Milhes M."/>
            <person name="Lampietro C."/>
            <person name="Lopez Roques C."/>
            <person name="Donnadieu C."/>
            <person name="Braasch I."/>
            <person name="Desvignes T."/>
            <person name="Postlethwait J."/>
            <person name="Bobe J."/>
            <person name="Guiguen Y."/>
        </authorList>
    </citation>
    <scope>NUCLEOTIDE SEQUENCE [LARGE SCALE GENOMIC DNA]</scope>
    <source>
        <strain evidence="5">M-15738</strain>
        <tissue evidence="5">Blood</tissue>
    </source>
</reference>
<evidence type="ECO:0000256" key="1">
    <source>
        <dbReference type="ARBA" id="ARBA00008535"/>
    </source>
</evidence>
<evidence type="ECO:0000313" key="6">
    <source>
        <dbReference type="Proteomes" id="UP000823561"/>
    </source>
</evidence>
<gene>
    <name evidence="5" type="ORF">AALO_G00225750</name>
</gene>
<evidence type="ECO:0000259" key="4">
    <source>
        <dbReference type="Pfam" id="PF04548"/>
    </source>
</evidence>
<name>A0AAV6G322_9TELE</name>
<keyword evidence="3" id="KW-0342">GTP-binding</keyword>
<dbReference type="PANTHER" id="PTHR10903:SF107">
    <property type="entry name" value="GTPASE IMAP FAMILY MEMBER 4-LIKE-RELATED"/>
    <property type="match status" value="1"/>
</dbReference>
<accession>A0AAV6G322</accession>
<dbReference type="AlphaFoldDB" id="A0AAV6G322"/>
<dbReference type="EMBL" id="JADWDJ010000017">
    <property type="protein sequence ID" value="KAG5267787.1"/>
    <property type="molecule type" value="Genomic_DNA"/>
</dbReference>
<evidence type="ECO:0000313" key="5">
    <source>
        <dbReference type="EMBL" id="KAG5267787.1"/>
    </source>
</evidence>
<dbReference type="InterPro" id="IPR006703">
    <property type="entry name" value="G_AIG1"/>
</dbReference>
<evidence type="ECO:0000256" key="2">
    <source>
        <dbReference type="ARBA" id="ARBA00022741"/>
    </source>
</evidence>
<dbReference type="PANTHER" id="PTHR10903">
    <property type="entry name" value="GTPASE, IMAP FAMILY MEMBER-RELATED"/>
    <property type="match status" value="1"/>
</dbReference>
<dbReference type="InterPro" id="IPR027417">
    <property type="entry name" value="P-loop_NTPase"/>
</dbReference>
<protein>
    <recommendedName>
        <fullName evidence="4">AIG1-type G domain-containing protein</fullName>
    </recommendedName>
</protein>
<organism evidence="5 6">
    <name type="scientific">Alosa alosa</name>
    <name type="common">allis shad</name>
    <dbReference type="NCBI Taxonomy" id="278164"/>
    <lineage>
        <taxon>Eukaryota</taxon>
        <taxon>Metazoa</taxon>
        <taxon>Chordata</taxon>
        <taxon>Craniata</taxon>
        <taxon>Vertebrata</taxon>
        <taxon>Euteleostomi</taxon>
        <taxon>Actinopterygii</taxon>
        <taxon>Neopterygii</taxon>
        <taxon>Teleostei</taxon>
        <taxon>Clupei</taxon>
        <taxon>Clupeiformes</taxon>
        <taxon>Clupeoidei</taxon>
        <taxon>Clupeidae</taxon>
        <taxon>Alosa</taxon>
    </lineage>
</organism>
<feature type="domain" description="AIG1-type G" evidence="4">
    <location>
        <begin position="58"/>
        <end position="152"/>
    </location>
</feature>
<dbReference type="InterPro" id="IPR045058">
    <property type="entry name" value="GIMA/IAN/Toc"/>
</dbReference>
<dbReference type="GO" id="GO:0005525">
    <property type="term" value="F:GTP binding"/>
    <property type="evidence" value="ECO:0007669"/>
    <property type="project" value="UniProtKB-KW"/>
</dbReference>
<dbReference type="Pfam" id="PF04548">
    <property type="entry name" value="AIG1"/>
    <property type="match status" value="1"/>
</dbReference>
<comment type="caution">
    <text evidence="5">The sequence shown here is derived from an EMBL/GenBank/DDBJ whole genome shotgun (WGS) entry which is preliminary data.</text>
</comment>
<dbReference type="Gene3D" id="3.40.50.300">
    <property type="entry name" value="P-loop containing nucleotide triphosphate hydrolases"/>
    <property type="match status" value="1"/>
</dbReference>